<comment type="cofactor">
    <cofactor evidence="5">
        <name>ATP</name>
        <dbReference type="ChEBI" id="CHEBI:30616"/>
    </cofactor>
</comment>
<dbReference type="Proteomes" id="UP000295023">
    <property type="component" value="Unassembled WGS sequence"/>
</dbReference>
<dbReference type="InterPro" id="IPR008949">
    <property type="entry name" value="Isoprenoid_synthase_dom_sf"/>
</dbReference>
<evidence type="ECO:0000256" key="5">
    <source>
        <dbReference type="ARBA" id="ARBA00053028"/>
    </source>
</evidence>
<accession>A0A4R4DV62</accession>
<dbReference type="RefSeq" id="WP_132284221.1">
    <property type="nucleotide sequence ID" value="NZ_SKBM01000002.1"/>
</dbReference>
<dbReference type="FunFam" id="1.10.600.10:FF:000020">
    <property type="entry name" value="Phytoene synthase"/>
    <property type="match status" value="1"/>
</dbReference>
<reference evidence="6 7" key="1">
    <citation type="submission" date="2019-03" db="EMBL/GenBank/DDBJ databases">
        <title>Paracraurococcus aquatilis NE82 genome sequence.</title>
        <authorList>
            <person name="Zhao Y."/>
            <person name="Du Z."/>
        </authorList>
    </citation>
    <scope>NUCLEOTIDE SEQUENCE [LARGE SCALE GENOMIC DNA]</scope>
    <source>
        <strain evidence="6 7">NE82</strain>
    </source>
</reference>
<comment type="similarity">
    <text evidence="2">Belongs to the phytoene/squalene synthase family.</text>
</comment>
<dbReference type="InterPro" id="IPR002060">
    <property type="entry name" value="Squ/phyt_synthse"/>
</dbReference>
<evidence type="ECO:0000256" key="3">
    <source>
        <dbReference type="ARBA" id="ARBA00022679"/>
    </source>
</evidence>
<sequence length="354" mass="37619">MQPSRATPLLNPADLAACRALLAGGSKSFHAASRLLPRRVAEPATALYAFCRVADDAIDLDPGPAVLDGLRARLALAHAGRPLPMPADRALAAVIAHYGIPRALPEALLEGFAWDRAGRRYETLSDLTAYAARVAGTVGAMMALLMEERRPAVLARACDLGIAMQFTNIARDVGEDARAGRLYLPLGWLREAGLAPEAWLAAPTFDARLGAVVARLLAAAEDLYRRSEAGIAQLPLACRPGIGAARRIYAAIGQEVARGGHDSVSRRATVSGRRKLALLARSLGGAVLPVPEAASPCLPEARFLVEAVAAEPWHRLPSPPARALGERVGWMVDLFLRLEQERGMQDGIGRPAAE</sequence>
<dbReference type="InterPro" id="IPR044843">
    <property type="entry name" value="Trans_IPPS_bact-type"/>
</dbReference>
<name>A0A4R4DV62_9PROT</name>
<dbReference type="PROSITE" id="PS01044">
    <property type="entry name" value="SQUALEN_PHYTOEN_SYN_1"/>
    <property type="match status" value="1"/>
</dbReference>
<keyword evidence="4" id="KW-0125">Carotenoid biosynthesis</keyword>
<dbReference type="GO" id="GO:0051996">
    <property type="term" value="F:squalene synthase [NAD(P)H] activity"/>
    <property type="evidence" value="ECO:0007669"/>
    <property type="project" value="InterPro"/>
</dbReference>
<evidence type="ECO:0000313" key="7">
    <source>
        <dbReference type="Proteomes" id="UP000295023"/>
    </source>
</evidence>
<dbReference type="SUPFAM" id="SSF48576">
    <property type="entry name" value="Terpenoid synthases"/>
    <property type="match status" value="1"/>
</dbReference>
<evidence type="ECO:0000256" key="4">
    <source>
        <dbReference type="ARBA" id="ARBA00022746"/>
    </source>
</evidence>
<evidence type="ECO:0000313" key="6">
    <source>
        <dbReference type="EMBL" id="TCZ65980.1"/>
    </source>
</evidence>
<dbReference type="InterPro" id="IPR033904">
    <property type="entry name" value="Trans_IPPS_HH"/>
</dbReference>
<evidence type="ECO:0000256" key="2">
    <source>
        <dbReference type="ARBA" id="ARBA00006251"/>
    </source>
</evidence>
<gene>
    <name evidence="6" type="ORF">EXY23_02535</name>
</gene>
<dbReference type="CDD" id="cd00683">
    <property type="entry name" value="Trans_IPPS_HH"/>
    <property type="match status" value="1"/>
</dbReference>
<dbReference type="GO" id="GO:0016117">
    <property type="term" value="P:carotenoid biosynthetic process"/>
    <property type="evidence" value="ECO:0007669"/>
    <property type="project" value="UniProtKB-KW"/>
</dbReference>
<protein>
    <submittedName>
        <fullName evidence="6">Phytoene/squalene synthase family protein</fullName>
    </submittedName>
</protein>
<evidence type="ECO:0000256" key="1">
    <source>
        <dbReference type="ARBA" id="ARBA00004684"/>
    </source>
</evidence>
<dbReference type="Gene3D" id="1.10.600.10">
    <property type="entry name" value="Farnesyl Diphosphate Synthase"/>
    <property type="match status" value="1"/>
</dbReference>
<comment type="caution">
    <text evidence="6">The sequence shown here is derived from an EMBL/GenBank/DDBJ whole genome shotgun (WGS) entry which is preliminary data.</text>
</comment>
<dbReference type="AlphaFoldDB" id="A0A4R4DV62"/>
<organism evidence="6 7">
    <name type="scientific">Roseicella aquatilis</name>
    <dbReference type="NCBI Taxonomy" id="2527868"/>
    <lineage>
        <taxon>Bacteria</taxon>
        <taxon>Pseudomonadati</taxon>
        <taxon>Pseudomonadota</taxon>
        <taxon>Alphaproteobacteria</taxon>
        <taxon>Acetobacterales</taxon>
        <taxon>Roseomonadaceae</taxon>
        <taxon>Roseicella</taxon>
    </lineage>
</organism>
<dbReference type="SFLD" id="SFLDG01212">
    <property type="entry name" value="Phytoene_synthase_like"/>
    <property type="match status" value="1"/>
</dbReference>
<dbReference type="Pfam" id="PF00494">
    <property type="entry name" value="SQS_PSY"/>
    <property type="match status" value="1"/>
</dbReference>
<keyword evidence="7" id="KW-1185">Reference proteome</keyword>
<comment type="pathway">
    <text evidence="1">Carotenoid biosynthesis; phytoene biosynthesis.</text>
</comment>
<dbReference type="OrthoDB" id="9807580at2"/>
<dbReference type="GO" id="GO:0004311">
    <property type="term" value="F:geranylgeranyl diphosphate synthase activity"/>
    <property type="evidence" value="ECO:0007669"/>
    <property type="project" value="InterPro"/>
</dbReference>
<proteinExistence type="inferred from homology"/>
<dbReference type="SFLD" id="SFLDG01018">
    <property type="entry name" value="Squalene/Phytoene_Synthase_Lik"/>
    <property type="match status" value="1"/>
</dbReference>
<dbReference type="PANTHER" id="PTHR31480">
    <property type="entry name" value="BIFUNCTIONAL LYCOPENE CYCLASE/PHYTOENE SYNTHASE"/>
    <property type="match status" value="1"/>
</dbReference>
<keyword evidence="3" id="KW-0808">Transferase</keyword>
<dbReference type="SFLD" id="SFLDS00005">
    <property type="entry name" value="Isoprenoid_Synthase_Type_I"/>
    <property type="match status" value="1"/>
</dbReference>
<dbReference type="EMBL" id="SKBM01000002">
    <property type="protein sequence ID" value="TCZ65980.1"/>
    <property type="molecule type" value="Genomic_DNA"/>
</dbReference>
<dbReference type="InterPro" id="IPR019845">
    <property type="entry name" value="Squalene/phytoene_synthase_CS"/>
</dbReference>
<dbReference type="PROSITE" id="PS01045">
    <property type="entry name" value="SQUALEN_PHYTOEN_SYN_2"/>
    <property type="match status" value="1"/>
</dbReference>